<comment type="caution">
    <text evidence="4">The sequence shown here is derived from an EMBL/GenBank/DDBJ whole genome shotgun (WGS) entry which is preliminary data.</text>
</comment>
<organism evidence="4 5">
    <name type="scientific">Lacticaseibacillus camelliae DSM 22697 = JCM 13995</name>
    <dbReference type="NCBI Taxonomy" id="1423730"/>
    <lineage>
        <taxon>Bacteria</taxon>
        <taxon>Bacillati</taxon>
        <taxon>Bacillota</taxon>
        <taxon>Bacilli</taxon>
        <taxon>Lactobacillales</taxon>
        <taxon>Lactobacillaceae</taxon>
        <taxon>Lacticaseibacillus</taxon>
    </lineage>
</organism>
<keyword evidence="1 4" id="KW-0808">Transferase</keyword>
<dbReference type="Proteomes" id="UP000050865">
    <property type="component" value="Unassembled WGS sequence"/>
</dbReference>
<dbReference type="SUPFAM" id="SSF55729">
    <property type="entry name" value="Acyl-CoA N-acyltransferases (Nat)"/>
    <property type="match status" value="1"/>
</dbReference>
<keyword evidence="5" id="KW-1185">Reference proteome</keyword>
<keyword evidence="2" id="KW-0012">Acyltransferase</keyword>
<dbReference type="PROSITE" id="PS51186">
    <property type="entry name" value="GNAT"/>
    <property type="match status" value="1"/>
</dbReference>
<dbReference type="Gene3D" id="3.40.630.30">
    <property type="match status" value="1"/>
</dbReference>
<dbReference type="PATRIC" id="fig|1423730.4.peg.1779"/>
<reference evidence="4 5" key="1">
    <citation type="journal article" date="2015" name="Genome Announc.">
        <title>Expanding the biotechnology potential of lactobacilli through comparative genomics of 213 strains and associated genera.</title>
        <authorList>
            <person name="Sun Z."/>
            <person name="Harris H.M."/>
            <person name="McCann A."/>
            <person name="Guo C."/>
            <person name="Argimon S."/>
            <person name="Zhang W."/>
            <person name="Yang X."/>
            <person name="Jeffery I.B."/>
            <person name="Cooney J.C."/>
            <person name="Kagawa T.F."/>
            <person name="Liu W."/>
            <person name="Song Y."/>
            <person name="Salvetti E."/>
            <person name="Wrobel A."/>
            <person name="Rasinkangas P."/>
            <person name="Parkhill J."/>
            <person name="Rea M.C."/>
            <person name="O'Sullivan O."/>
            <person name="Ritari J."/>
            <person name="Douillard F.P."/>
            <person name="Paul Ross R."/>
            <person name="Yang R."/>
            <person name="Briner A.E."/>
            <person name="Felis G.E."/>
            <person name="de Vos W.M."/>
            <person name="Barrangou R."/>
            <person name="Klaenhammer T.R."/>
            <person name="Caufield P.W."/>
            <person name="Cui Y."/>
            <person name="Zhang H."/>
            <person name="O'Toole P.W."/>
        </authorList>
    </citation>
    <scope>NUCLEOTIDE SEQUENCE [LARGE SCALE GENOMIC DNA]</scope>
    <source>
        <strain evidence="4 5">DSM 22697</strain>
    </source>
</reference>
<evidence type="ECO:0000256" key="2">
    <source>
        <dbReference type="ARBA" id="ARBA00023315"/>
    </source>
</evidence>
<name>A0A0R2F5T9_9LACO</name>
<dbReference type="InterPro" id="IPR000182">
    <property type="entry name" value="GNAT_dom"/>
</dbReference>
<dbReference type="PANTHER" id="PTHR43072:SF23">
    <property type="entry name" value="UPF0039 PROTEIN C11D3.02C"/>
    <property type="match status" value="1"/>
</dbReference>
<accession>A0A0R2F5T9</accession>
<protein>
    <submittedName>
        <fullName evidence="4">Phosphinothricin N-acetyltransferase</fullName>
    </submittedName>
</protein>
<dbReference type="PANTHER" id="PTHR43072">
    <property type="entry name" value="N-ACETYLTRANSFERASE"/>
    <property type="match status" value="1"/>
</dbReference>
<feature type="domain" description="N-acetyltransferase" evidence="3">
    <location>
        <begin position="7"/>
        <end position="169"/>
    </location>
</feature>
<dbReference type="GO" id="GO:0016747">
    <property type="term" value="F:acyltransferase activity, transferring groups other than amino-acyl groups"/>
    <property type="evidence" value="ECO:0007669"/>
    <property type="project" value="InterPro"/>
</dbReference>
<gene>
    <name evidence="4" type="ORF">FC75_GL001702</name>
</gene>
<evidence type="ECO:0000259" key="3">
    <source>
        <dbReference type="PROSITE" id="PS51186"/>
    </source>
</evidence>
<evidence type="ECO:0000313" key="4">
    <source>
        <dbReference type="EMBL" id="KRN23062.1"/>
    </source>
</evidence>
<dbReference type="InterPro" id="IPR016181">
    <property type="entry name" value="Acyl_CoA_acyltransferase"/>
</dbReference>
<proteinExistence type="predicted"/>
<dbReference type="EMBL" id="AYZJ01000029">
    <property type="protein sequence ID" value="KRN23062.1"/>
    <property type="molecule type" value="Genomic_DNA"/>
</dbReference>
<evidence type="ECO:0000313" key="5">
    <source>
        <dbReference type="Proteomes" id="UP000050865"/>
    </source>
</evidence>
<sequence length="169" mass="19000">MVSVLTLNFELATLQDLPRVVAIYNQSIPGRLATADLEPVSVASRQAWFAAFDPSRRPLWLMKENGNDVGWVGLEDFYGRPAYSHTAEISIYIDQHHHHEHFGQQALTYVFAQLPRLELQALVAFVFAHNQPSLGLFAKNGFAEWGLLPGVAELDGQRRSLAILGRRFD</sequence>
<dbReference type="STRING" id="1423730.FC75_GL001702"/>
<dbReference type="Pfam" id="PF00583">
    <property type="entry name" value="Acetyltransf_1"/>
    <property type="match status" value="1"/>
</dbReference>
<dbReference type="AlphaFoldDB" id="A0A0R2F5T9"/>
<evidence type="ECO:0000256" key="1">
    <source>
        <dbReference type="ARBA" id="ARBA00022679"/>
    </source>
</evidence>